<gene>
    <name evidence="3" type="ORF">L201_003438</name>
</gene>
<dbReference type="PROSITE" id="PS51184">
    <property type="entry name" value="JMJC"/>
    <property type="match status" value="1"/>
</dbReference>
<dbReference type="InterPro" id="IPR041667">
    <property type="entry name" value="Cupin_8"/>
</dbReference>
<dbReference type="AlphaFoldDB" id="A0AAX4JVD3"/>
<reference evidence="3 4" key="1">
    <citation type="submission" date="2024-01" db="EMBL/GenBank/DDBJ databases">
        <title>Comparative genomics of Cryptococcus and Kwoniella reveals pathogenesis evolution and contrasting modes of karyotype evolution via chromosome fusion or intercentromeric recombination.</title>
        <authorList>
            <person name="Coelho M.A."/>
            <person name="David-Palma M."/>
            <person name="Shea T."/>
            <person name="Bowers K."/>
            <person name="McGinley-Smith S."/>
            <person name="Mohammad A.W."/>
            <person name="Gnirke A."/>
            <person name="Yurkov A.M."/>
            <person name="Nowrousian M."/>
            <person name="Sun S."/>
            <person name="Cuomo C.A."/>
            <person name="Heitman J."/>
        </authorList>
    </citation>
    <scope>NUCLEOTIDE SEQUENCE [LARGE SCALE GENOMIC DNA]</scope>
    <source>
        <strain evidence="3 4">CBS 6074</strain>
    </source>
</reference>
<name>A0AAX4JVD3_9TREE</name>
<dbReference type="PANTHER" id="PTHR12461">
    <property type="entry name" value="HYPOXIA-INDUCIBLE FACTOR 1 ALPHA INHIBITOR-RELATED"/>
    <property type="match status" value="1"/>
</dbReference>
<dbReference type="PANTHER" id="PTHR12461:SF99">
    <property type="entry name" value="BIFUNCTIONAL PEPTIDASE AND (3S)-LYSYL HYDROXYLASE JMJD7"/>
    <property type="match status" value="1"/>
</dbReference>
<dbReference type="GeneID" id="91094108"/>
<evidence type="ECO:0000256" key="1">
    <source>
        <dbReference type="SAM" id="MobiDB-lite"/>
    </source>
</evidence>
<organism evidence="3 4">
    <name type="scientific">Kwoniella dendrophila CBS 6074</name>
    <dbReference type="NCBI Taxonomy" id="1295534"/>
    <lineage>
        <taxon>Eukaryota</taxon>
        <taxon>Fungi</taxon>
        <taxon>Dikarya</taxon>
        <taxon>Basidiomycota</taxon>
        <taxon>Agaricomycotina</taxon>
        <taxon>Tremellomycetes</taxon>
        <taxon>Tremellales</taxon>
        <taxon>Cryptococcaceae</taxon>
        <taxon>Kwoniella</taxon>
    </lineage>
</organism>
<dbReference type="RefSeq" id="XP_066075290.1">
    <property type="nucleotide sequence ID" value="XM_066219193.1"/>
</dbReference>
<sequence length="363" mass="41084">MTQLERIEELEQVLEQLLDDYRDLQLHDVTNYEQPPTSLEALRMINRAHPAIIKGFSPLTSAAQPHDWSKPEIYKEISRDKEVTVAITDDGLADSVRELEDGSTTFVKAYDGKMTILALISRLGPKTTGANGEAYYLQSQDGNTYRSTPRPYGSPELEAFQNYIERDIQWMKEATGSEAEAVNLWIGDKKSTTSLHHDPYENIYHVLAGTKTFTLLSPIEGLWLDQHFHSPSTLQRSDSGTLKPILDDDPAYPIPWVSSTQFPSRVQPLQVTLNEGETLFLPANWWHKVEQEEGEAGIVVAVNYWYPAEINPQIYAYERLARRIARQAGRQGVIPVPGDEEVPDDVWGSDDSGEEWNPADWGR</sequence>
<feature type="compositionally biased region" description="Acidic residues" evidence="1">
    <location>
        <begin position="338"/>
        <end position="354"/>
    </location>
</feature>
<evidence type="ECO:0000313" key="3">
    <source>
        <dbReference type="EMBL" id="WWC88527.1"/>
    </source>
</evidence>
<dbReference type="SMART" id="SM00558">
    <property type="entry name" value="JmjC"/>
    <property type="match status" value="1"/>
</dbReference>
<keyword evidence="4" id="KW-1185">Reference proteome</keyword>
<feature type="region of interest" description="Disordered" evidence="1">
    <location>
        <begin position="333"/>
        <end position="363"/>
    </location>
</feature>
<dbReference type="Gene3D" id="2.60.120.10">
    <property type="entry name" value="Jelly Rolls"/>
    <property type="match status" value="1"/>
</dbReference>
<feature type="domain" description="JmjC" evidence="2">
    <location>
        <begin position="137"/>
        <end position="321"/>
    </location>
</feature>
<dbReference type="InterPro" id="IPR003347">
    <property type="entry name" value="JmjC_dom"/>
</dbReference>
<accession>A0AAX4JVD3</accession>
<evidence type="ECO:0000259" key="2">
    <source>
        <dbReference type="PROSITE" id="PS51184"/>
    </source>
</evidence>
<protein>
    <recommendedName>
        <fullName evidence="2">JmjC domain-containing protein</fullName>
    </recommendedName>
</protein>
<dbReference type="InterPro" id="IPR014710">
    <property type="entry name" value="RmlC-like_jellyroll"/>
</dbReference>
<proteinExistence type="predicted"/>
<dbReference type="EMBL" id="CP144101">
    <property type="protein sequence ID" value="WWC88527.1"/>
    <property type="molecule type" value="Genomic_DNA"/>
</dbReference>
<dbReference type="SUPFAM" id="SSF51197">
    <property type="entry name" value="Clavaminate synthase-like"/>
    <property type="match status" value="1"/>
</dbReference>
<dbReference type="Pfam" id="PF13621">
    <property type="entry name" value="Cupin_8"/>
    <property type="match status" value="1"/>
</dbReference>
<evidence type="ECO:0000313" key="4">
    <source>
        <dbReference type="Proteomes" id="UP001355207"/>
    </source>
</evidence>
<dbReference type="Proteomes" id="UP001355207">
    <property type="component" value="Chromosome 4"/>
</dbReference>